<organism evidence="2 3">
    <name type="scientific">Cetraspora pellucida</name>
    <dbReference type="NCBI Taxonomy" id="1433469"/>
    <lineage>
        <taxon>Eukaryota</taxon>
        <taxon>Fungi</taxon>
        <taxon>Fungi incertae sedis</taxon>
        <taxon>Mucoromycota</taxon>
        <taxon>Glomeromycotina</taxon>
        <taxon>Glomeromycetes</taxon>
        <taxon>Diversisporales</taxon>
        <taxon>Gigasporaceae</taxon>
        <taxon>Cetraspora</taxon>
    </lineage>
</organism>
<evidence type="ECO:0000313" key="3">
    <source>
        <dbReference type="Proteomes" id="UP000789759"/>
    </source>
</evidence>
<sequence>MNQVWCIWYDNKSDNFDEFENQTVEIPELRSDNDRFIHERQPIMAHFERPEIRSQYFEIDVVPERASKDEKDGYKSLHMNEFEELLVNSNSSLEVKPSHMKVLECDLKYAENASPNGQRNVIFCHQDGINTEKDELKWNTKHAESGKSLAKNKFDSDIRLGEQFEKIMERIECLRVDDDIKSTKSQSIMSWTEDYGMKMRKETNYGRLIGHNYYIKREWYRNLRSNAHNTSGDKNSVLGLKVLDHVKKIGFYRRLYLDYEIGCDGLEHVLFGNRLEMLSSQQSKKILPLPATSNVSVPTTSSMRVTSSIIPNVSIIPSVTHNTSTNNESEESSIIDNSQPSITNQENLQSIDDLFNINTTSGNK</sequence>
<dbReference type="EMBL" id="CAJVQA010000551">
    <property type="protein sequence ID" value="CAG8480242.1"/>
    <property type="molecule type" value="Genomic_DNA"/>
</dbReference>
<proteinExistence type="predicted"/>
<evidence type="ECO:0000313" key="2">
    <source>
        <dbReference type="EMBL" id="CAG8480242.1"/>
    </source>
</evidence>
<gene>
    <name evidence="2" type="ORF">CPELLU_LOCUS1486</name>
</gene>
<protein>
    <submittedName>
        <fullName evidence="2">6417_t:CDS:1</fullName>
    </submittedName>
</protein>
<dbReference type="AlphaFoldDB" id="A0A9N8ZAG1"/>
<evidence type="ECO:0000256" key="1">
    <source>
        <dbReference type="SAM" id="MobiDB-lite"/>
    </source>
</evidence>
<comment type="caution">
    <text evidence="2">The sequence shown here is derived from an EMBL/GenBank/DDBJ whole genome shotgun (WGS) entry which is preliminary data.</text>
</comment>
<dbReference type="OrthoDB" id="10657990at2759"/>
<keyword evidence="3" id="KW-1185">Reference proteome</keyword>
<reference evidence="2" key="1">
    <citation type="submission" date="2021-06" db="EMBL/GenBank/DDBJ databases">
        <authorList>
            <person name="Kallberg Y."/>
            <person name="Tangrot J."/>
            <person name="Rosling A."/>
        </authorList>
    </citation>
    <scope>NUCLEOTIDE SEQUENCE</scope>
    <source>
        <strain evidence="2">FL966</strain>
    </source>
</reference>
<name>A0A9N8ZAG1_9GLOM</name>
<dbReference type="Proteomes" id="UP000789759">
    <property type="component" value="Unassembled WGS sequence"/>
</dbReference>
<feature type="region of interest" description="Disordered" evidence="1">
    <location>
        <begin position="320"/>
        <end position="341"/>
    </location>
</feature>
<accession>A0A9N8ZAG1</accession>